<dbReference type="Pfam" id="PF00512">
    <property type="entry name" value="HisKA"/>
    <property type="match status" value="1"/>
</dbReference>
<comment type="subcellular location">
    <subcellularLocation>
        <location evidence="2">Cell inner membrane</location>
        <topology evidence="2">Multi-pass membrane protein</topology>
    </subcellularLocation>
</comment>
<reference evidence="9 10" key="1">
    <citation type="submission" date="2020-10" db="EMBL/GenBank/DDBJ databases">
        <title>Connecting structure to function with the recovery of over 1000 high-quality activated sludge metagenome-assembled genomes encoding full-length rRNA genes using long-read sequencing.</title>
        <authorList>
            <person name="Singleton C.M."/>
            <person name="Petriglieri F."/>
            <person name="Kristensen J.M."/>
            <person name="Kirkegaard R.H."/>
            <person name="Michaelsen T.Y."/>
            <person name="Andersen M.H."/>
            <person name="Karst S.M."/>
            <person name="Dueholm M.S."/>
            <person name="Nielsen P.H."/>
            <person name="Albertsen M."/>
        </authorList>
    </citation>
    <scope>NUCLEOTIDE SEQUENCE [LARGE SCALE GENOMIC DNA]</scope>
    <source>
        <strain evidence="9">Fred_18-Q3-R57-64_BAT3C.720</strain>
    </source>
</reference>
<dbReference type="PANTHER" id="PTHR43304">
    <property type="entry name" value="PHYTOCHROME-LIKE PROTEIN CPH1"/>
    <property type="match status" value="1"/>
</dbReference>
<dbReference type="PRINTS" id="PR00344">
    <property type="entry name" value="BCTRLSENSOR"/>
</dbReference>
<feature type="coiled-coil region" evidence="7">
    <location>
        <begin position="74"/>
        <end position="101"/>
    </location>
</feature>
<evidence type="ECO:0000256" key="5">
    <source>
        <dbReference type="ARBA" id="ARBA00022679"/>
    </source>
</evidence>
<evidence type="ECO:0000256" key="6">
    <source>
        <dbReference type="ARBA" id="ARBA00022777"/>
    </source>
</evidence>
<keyword evidence="6" id="KW-0418">Kinase</keyword>
<organism evidence="9 10">
    <name type="scientific">Candidatus Accumulibacter affinis</name>
    <dbReference type="NCBI Taxonomy" id="2954384"/>
    <lineage>
        <taxon>Bacteria</taxon>
        <taxon>Pseudomonadati</taxon>
        <taxon>Pseudomonadota</taxon>
        <taxon>Betaproteobacteria</taxon>
        <taxon>Candidatus Accumulibacter</taxon>
    </lineage>
</organism>
<dbReference type="EC" id="2.7.13.3" evidence="3"/>
<dbReference type="InterPro" id="IPR003661">
    <property type="entry name" value="HisK_dim/P_dom"/>
</dbReference>
<dbReference type="Proteomes" id="UP000706151">
    <property type="component" value="Unassembled WGS sequence"/>
</dbReference>
<dbReference type="FunFam" id="3.30.565.10:FF:000006">
    <property type="entry name" value="Sensor histidine kinase WalK"/>
    <property type="match status" value="1"/>
</dbReference>
<dbReference type="SUPFAM" id="SSF47384">
    <property type="entry name" value="Homodimeric domain of signal transducing histidine kinase"/>
    <property type="match status" value="1"/>
</dbReference>
<evidence type="ECO:0000313" key="10">
    <source>
        <dbReference type="Proteomes" id="UP000706151"/>
    </source>
</evidence>
<gene>
    <name evidence="9" type="ORF">IPK02_13530</name>
</gene>
<comment type="caution">
    <text evidence="9">The sequence shown here is derived from an EMBL/GenBank/DDBJ whole genome shotgun (WGS) entry which is preliminary data.</text>
</comment>
<dbReference type="InterPro" id="IPR004358">
    <property type="entry name" value="Sig_transdc_His_kin-like_C"/>
</dbReference>
<proteinExistence type="predicted"/>
<protein>
    <recommendedName>
        <fullName evidence="3">histidine kinase</fullName>
        <ecNumber evidence="3">2.7.13.3</ecNumber>
    </recommendedName>
</protein>
<evidence type="ECO:0000256" key="1">
    <source>
        <dbReference type="ARBA" id="ARBA00000085"/>
    </source>
</evidence>
<evidence type="ECO:0000259" key="8">
    <source>
        <dbReference type="PROSITE" id="PS50109"/>
    </source>
</evidence>
<dbReference type="SUPFAM" id="SSF55874">
    <property type="entry name" value="ATPase domain of HSP90 chaperone/DNA topoisomerase II/histidine kinase"/>
    <property type="match status" value="1"/>
</dbReference>
<sequence length="323" mass="36118">MESDQAGLDLVRHVRDELANRSTQIVLVTGEPGYVPQQEVISGYEIDGYRLKSELTANRIFVQVYSAIRTYRLLREQESLQQDLEQKVQDLKRSNADLEQFSYAISHDLRQPLRMISSYLQLLGISLADQLDNDQREYFNFAIDGAKRLDRMLVALLEYSRVGRLGEPPVWLKSRVILDEALLFLQPTLAEAQATISIDGQWPRVLVSPDEMLRLLQNLIGNAAKFRRSGQAPEITISSQVVGADWCLSVADNGVGIPPEQLGRLFQMFQRLHSRATFDGSGVGLALCRKIVEHHGGRIWAESAGEGQGSRFCVSLPLPGQGG</sequence>
<keyword evidence="7" id="KW-0175">Coiled coil</keyword>
<name>A0A935W572_9PROT</name>
<dbReference type="GO" id="GO:0005886">
    <property type="term" value="C:plasma membrane"/>
    <property type="evidence" value="ECO:0007669"/>
    <property type="project" value="UniProtKB-SubCell"/>
</dbReference>
<comment type="catalytic activity">
    <reaction evidence="1">
        <text>ATP + protein L-histidine = ADP + protein N-phospho-L-histidine.</text>
        <dbReference type="EC" id="2.7.13.3"/>
    </reaction>
</comment>
<dbReference type="GO" id="GO:0000155">
    <property type="term" value="F:phosphorelay sensor kinase activity"/>
    <property type="evidence" value="ECO:0007669"/>
    <property type="project" value="InterPro"/>
</dbReference>
<dbReference type="InterPro" id="IPR003594">
    <property type="entry name" value="HATPase_dom"/>
</dbReference>
<dbReference type="InterPro" id="IPR005467">
    <property type="entry name" value="His_kinase_dom"/>
</dbReference>
<dbReference type="CDD" id="cd00082">
    <property type="entry name" value="HisKA"/>
    <property type="match status" value="1"/>
</dbReference>
<dbReference type="PANTHER" id="PTHR43304:SF1">
    <property type="entry name" value="PAC DOMAIN-CONTAINING PROTEIN"/>
    <property type="match status" value="1"/>
</dbReference>
<dbReference type="InterPro" id="IPR036097">
    <property type="entry name" value="HisK_dim/P_sf"/>
</dbReference>
<feature type="domain" description="Histidine kinase" evidence="8">
    <location>
        <begin position="104"/>
        <end position="320"/>
    </location>
</feature>
<accession>A0A935W572</accession>
<keyword evidence="4" id="KW-0597">Phosphoprotein</keyword>
<dbReference type="InterPro" id="IPR052162">
    <property type="entry name" value="Sensor_kinase/Photoreceptor"/>
</dbReference>
<dbReference type="SMART" id="SM00387">
    <property type="entry name" value="HATPase_c"/>
    <property type="match status" value="1"/>
</dbReference>
<dbReference type="InterPro" id="IPR036890">
    <property type="entry name" value="HATPase_C_sf"/>
</dbReference>
<evidence type="ECO:0000256" key="3">
    <source>
        <dbReference type="ARBA" id="ARBA00012438"/>
    </source>
</evidence>
<dbReference type="Gene3D" id="3.30.565.10">
    <property type="entry name" value="Histidine kinase-like ATPase, C-terminal domain"/>
    <property type="match status" value="1"/>
</dbReference>
<dbReference type="Gene3D" id="1.10.287.130">
    <property type="match status" value="1"/>
</dbReference>
<dbReference type="PROSITE" id="PS50109">
    <property type="entry name" value="HIS_KIN"/>
    <property type="match status" value="1"/>
</dbReference>
<evidence type="ECO:0000313" key="9">
    <source>
        <dbReference type="EMBL" id="MBK7954884.1"/>
    </source>
</evidence>
<evidence type="ECO:0000256" key="2">
    <source>
        <dbReference type="ARBA" id="ARBA00004429"/>
    </source>
</evidence>
<evidence type="ECO:0000256" key="4">
    <source>
        <dbReference type="ARBA" id="ARBA00022553"/>
    </source>
</evidence>
<dbReference type="Pfam" id="PF02518">
    <property type="entry name" value="HATPase_c"/>
    <property type="match status" value="1"/>
</dbReference>
<evidence type="ECO:0000256" key="7">
    <source>
        <dbReference type="SAM" id="Coils"/>
    </source>
</evidence>
<dbReference type="AlphaFoldDB" id="A0A935W572"/>
<dbReference type="EMBL" id="JADJOT010000009">
    <property type="protein sequence ID" value="MBK7954884.1"/>
    <property type="molecule type" value="Genomic_DNA"/>
</dbReference>
<keyword evidence="5" id="KW-0808">Transferase</keyword>
<dbReference type="SMART" id="SM00388">
    <property type="entry name" value="HisKA"/>
    <property type="match status" value="1"/>
</dbReference>